<evidence type="ECO:0000256" key="11">
    <source>
        <dbReference type="ARBA" id="ARBA00023080"/>
    </source>
</evidence>
<dbReference type="RefSeq" id="WP_013160745.1">
    <property type="nucleotide sequence ID" value="NZ_CP010341.1"/>
</dbReference>
<protein>
    <recommendedName>
        <fullName evidence="4 12">Nucleoside diphosphate kinase</fullName>
        <shortName evidence="12">NDK</shortName>
        <shortName evidence="12">NDP kinase</shortName>
        <ecNumber evidence="3 12">2.7.4.6</ecNumber>
    </recommendedName>
    <alternativeName>
        <fullName evidence="12">Nucleoside-2-P kinase</fullName>
    </alternativeName>
</protein>
<keyword evidence="8 12" id="KW-0418">Kinase</keyword>
<dbReference type="Pfam" id="PF00334">
    <property type="entry name" value="NDK"/>
    <property type="match status" value="1"/>
</dbReference>
<dbReference type="KEGG" id="pfre:RM25_0797"/>
<dbReference type="InterPro" id="IPR023005">
    <property type="entry name" value="Nucleoside_diP_kinase_AS"/>
</dbReference>
<dbReference type="EMBL" id="LM676427">
    <property type="protein sequence ID" value="CEP27120.1"/>
    <property type="molecule type" value="Genomic_DNA"/>
</dbReference>
<evidence type="ECO:0000256" key="9">
    <source>
        <dbReference type="ARBA" id="ARBA00022840"/>
    </source>
</evidence>
<dbReference type="AlphaFoldDB" id="A0A068VNS9"/>
<dbReference type="PRINTS" id="PR01243">
    <property type="entry name" value="NUCDPKINASE"/>
</dbReference>
<comment type="catalytic activity">
    <reaction evidence="12">
        <text>a ribonucleoside 5'-diphosphate + ATP = a ribonucleoside 5'-triphosphate + ADP</text>
        <dbReference type="Rhea" id="RHEA:18113"/>
        <dbReference type="ChEBI" id="CHEBI:30616"/>
        <dbReference type="ChEBI" id="CHEBI:57930"/>
        <dbReference type="ChEBI" id="CHEBI:61557"/>
        <dbReference type="ChEBI" id="CHEBI:456216"/>
        <dbReference type="EC" id="2.7.4.6"/>
    </reaction>
</comment>
<comment type="cofactor">
    <cofactor evidence="1 12">
        <name>Mg(2+)</name>
        <dbReference type="ChEBI" id="CHEBI:18420"/>
    </cofactor>
</comment>
<evidence type="ECO:0000256" key="3">
    <source>
        <dbReference type="ARBA" id="ARBA00012966"/>
    </source>
</evidence>
<comment type="function">
    <text evidence="12">Major role in the synthesis of nucleoside triphosphates other than ATP. The ATP gamma phosphate is transferred to the NDP beta phosphate via a ping-pong mechanism, using a phosphorylated active-site intermediate.</text>
</comment>
<feature type="binding site" evidence="12">
    <location>
        <position position="125"/>
    </location>
    <ligand>
        <name>ATP</name>
        <dbReference type="ChEBI" id="CHEBI:30616"/>
    </ligand>
</feature>
<dbReference type="EC" id="2.7.4.6" evidence="3 12"/>
<proteinExistence type="inferred from homology"/>
<keyword evidence="9 12" id="KW-0067">ATP-binding</keyword>
<dbReference type="SMART" id="SM00562">
    <property type="entry name" value="NDK"/>
    <property type="match status" value="1"/>
</dbReference>
<dbReference type="Gene3D" id="3.30.70.141">
    <property type="entry name" value="Nucleoside diphosphate kinase-like domain"/>
    <property type="match status" value="1"/>
</dbReference>
<keyword evidence="6 12" id="KW-0479">Metal-binding</keyword>
<feature type="binding site" evidence="12">
    <location>
        <position position="32"/>
    </location>
    <ligand>
        <name>ATP</name>
        <dbReference type="ChEBI" id="CHEBI:30616"/>
    </ligand>
</feature>
<keyword evidence="12" id="KW-0963">Cytoplasm</keyword>
<accession>A0A068VNS9</accession>
<evidence type="ECO:0000256" key="6">
    <source>
        <dbReference type="ARBA" id="ARBA00022723"/>
    </source>
</evidence>
<comment type="similarity">
    <text evidence="2 12 13 14">Belongs to the NDK family.</text>
</comment>
<evidence type="ECO:0000256" key="10">
    <source>
        <dbReference type="ARBA" id="ARBA00022842"/>
    </source>
</evidence>
<evidence type="ECO:0000256" key="8">
    <source>
        <dbReference type="ARBA" id="ARBA00022777"/>
    </source>
</evidence>
<dbReference type="GO" id="GO:0006241">
    <property type="term" value="P:CTP biosynthetic process"/>
    <property type="evidence" value="ECO:0007669"/>
    <property type="project" value="UniProtKB-UniRule"/>
</dbReference>
<dbReference type="SUPFAM" id="SSF54919">
    <property type="entry name" value="Nucleoside diphosphate kinase, NDK"/>
    <property type="match status" value="1"/>
</dbReference>
<evidence type="ECO:0000256" key="12">
    <source>
        <dbReference type="HAMAP-Rule" id="MF_00451"/>
    </source>
</evidence>
<dbReference type="PROSITE" id="PS00469">
    <property type="entry name" value="NDPK"/>
    <property type="match status" value="1"/>
</dbReference>
<keyword evidence="7 12" id="KW-0547">Nucleotide-binding</keyword>
<comment type="subcellular location">
    <subcellularLocation>
        <location evidence="12">Cytoplasm</location>
    </subcellularLocation>
</comment>
<dbReference type="PATRIC" id="fig|66712.6.peg.823"/>
<evidence type="ECO:0000256" key="14">
    <source>
        <dbReference type="RuleBase" id="RU004011"/>
    </source>
</evidence>
<dbReference type="CDD" id="cd04413">
    <property type="entry name" value="NDPk_I"/>
    <property type="match status" value="1"/>
</dbReference>
<evidence type="ECO:0000313" key="18">
    <source>
        <dbReference type="EMBL" id="CEP27120.1"/>
    </source>
</evidence>
<reference evidence="18" key="1">
    <citation type="submission" date="2014-08" db="EMBL/GenBank/DDBJ databases">
        <authorList>
            <person name="Falentin Helene"/>
        </authorList>
    </citation>
    <scope>NUCLEOTIDE SEQUENCE</scope>
</reference>
<dbReference type="PROSITE" id="PS51374">
    <property type="entry name" value="NDPK_LIKE"/>
    <property type="match status" value="1"/>
</dbReference>
<dbReference type="NCBIfam" id="NF001908">
    <property type="entry name" value="PRK00668.1"/>
    <property type="match status" value="1"/>
</dbReference>
<dbReference type="PANTHER" id="PTHR11349">
    <property type="entry name" value="NUCLEOSIDE DIPHOSPHATE KINASE"/>
    <property type="match status" value="1"/>
</dbReference>
<keyword evidence="11 12" id="KW-0546">Nucleotide metabolism</keyword>
<feature type="domain" description="Nucleoside diphosphate kinase-like" evidence="17">
    <location>
        <begin position="24"/>
        <end position="157"/>
    </location>
</feature>
<evidence type="ECO:0000256" key="7">
    <source>
        <dbReference type="ARBA" id="ARBA00022741"/>
    </source>
</evidence>
<evidence type="ECO:0000256" key="5">
    <source>
        <dbReference type="ARBA" id="ARBA00022679"/>
    </source>
</evidence>
<dbReference type="InterPro" id="IPR034907">
    <property type="entry name" value="NDK-like_dom"/>
</dbReference>
<comment type="catalytic activity">
    <reaction evidence="12 15">
        <text>a 2'-deoxyribonucleoside 5'-diphosphate + ATP = a 2'-deoxyribonucleoside 5'-triphosphate + ADP</text>
        <dbReference type="Rhea" id="RHEA:44640"/>
        <dbReference type="ChEBI" id="CHEBI:30616"/>
        <dbReference type="ChEBI" id="CHEBI:61560"/>
        <dbReference type="ChEBI" id="CHEBI:73316"/>
        <dbReference type="ChEBI" id="CHEBI:456216"/>
        <dbReference type="EC" id="2.7.4.6"/>
    </reaction>
</comment>
<dbReference type="GO" id="GO:0005524">
    <property type="term" value="F:ATP binding"/>
    <property type="evidence" value="ECO:0007669"/>
    <property type="project" value="UniProtKB-UniRule"/>
</dbReference>
<dbReference type="GO" id="GO:0006183">
    <property type="term" value="P:GTP biosynthetic process"/>
    <property type="evidence" value="ECO:0007669"/>
    <property type="project" value="UniProtKB-UniRule"/>
</dbReference>
<keyword evidence="5 12" id="KW-0808">Transferase</keyword>
<dbReference type="GO" id="GO:0006228">
    <property type="term" value="P:UTP biosynthetic process"/>
    <property type="evidence" value="ECO:0007669"/>
    <property type="project" value="UniProtKB-UniRule"/>
</dbReference>
<comment type="caution">
    <text evidence="13">Lacks conserved residue(s) required for the propagation of feature annotation.</text>
</comment>
<dbReference type="FunFam" id="3.30.70.141:FF:000003">
    <property type="entry name" value="Nucleoside diphosphate kinase"/>
    <property type="match status" value="1"/>
</dbReference>
<comment type="subunit">
    <text evidence="12">Homotetramer.</text>
</comment>
<evidence type="ECO:0000256" key="13">
    <source>
        <dbReference type="PROSITE-ProRule" id="PRU00706"/>
    </source>
</evidence>
<name>A0A068VNS9_PROFF</name>
<feature type="binding site" evidence="12">
    <location>
        <position position="80"/>
    </location>
    <ligand>
        <name>ATP</name>
        <dbReference type="ChEBI" id="CHEBI:30616"/>
    </ligand>
</feature>
<feature type="active site" description="Pros-phosphohistidine intermediate" evidence="12">
    <location>
        <position position="138"/>
    </location>
</feature>
<evidence type="ECO:0000256" key="15">
    <source>
        <dbReference type="RuleBase" id="RU004013"/>
    </source>
</evidence>
<dbReference type="GO" id="GO:0046872">
    <property type="term" value="F:metal ion binding"/>
    <property type="evidence" value="ECO:0007669"/>
    <property type="project" value="UniProtKB-KW"/>
</dbReference>
<dbReference type="InterPro" id="IPR036850">
    <property type="entry name" value="NDK-like_dom_sf"/>
</dbReference>
<dbReference type="HAMAP" id="MF_00451">
    <property type="entry name" value="NDP_kinase"/>
    <property type="match status" value="1"/>
</dbReference>
<dbReference type="GO" id="GO:0004550">
    <property type="term" value="F:nucleoside diphosphate kinase activity"/>
    <property type="evidence" value="ECO:0007669"/>
    <property type="project" value="UniProtKB-UniRule"/>
</dbReference>
<keyword evidence="12" id="KW-0597">Phosphoprotein</keyword>
<evidence type="ECO:0000259" key="17">
    <source>
        <dbReference type="SMART" id="SM00562"/>
    </source>
</evidence>
<feature type="region of interest" description="Disordered" evidence="16">
    <location>
        <begin position="1"/>
        <end position="24"/>
    </location>
</feature>
<organism evidence="18">
    <name type="scientific">Propionibacterium freudenreichii subsp. freudenreichii</name>
    <dbReference type="NCBI Taxonomy" id="66712"/>
    <lineage>
        <taxon>Bacteria</taxon>
        <taxon>Bacillati</taxon>
        <taxon>Actinomycetota</taxon>
        <taxon>Actinomycetes</taxon>
        <taxon>Propionibacteriales</taxon>
        <taxon>Propionibacteriaceae</taxon>
        <taxon>Propionibacterium</taxon>
    </lineage>
</organism>
<feature type="binding site" evidence="12">
    <location>
        <position position="114"/>
    </location>
    <ligand>
        <name>ATP</name>
        <dbReference type="ChEBI" id="CHEBI:30616"/>
    </ligand>
</feature>
<gene>
    <name evidence="12 18" type="primary">ndk</name>
    <name evidence="18" type="ORF">PFCIRM138_12010</name>
</gene>
<evidence type="ECO:0000256" key="4">
    <source>
        <dbReference type="ARBA" id="ARBA00017632"/>
    </source>
</evidence>
<evidence type="ECO:0000256" key="2">
    <source>
        <dbReference type="ARBA" id="ARBA00008142"/>
    </source>
</evidence>
<feature type="binding site" evidence="12">
    <location>
        <position position="108"/>
    </location>
    <ligand>
        <name>ATP</name>
        <dbReference type="ChEBI" id="CHEBI:30616"/>
    </ligand>
</feature>
<sequence>MSESRHDPPGGVSSPEVQSPEARSERTLVLLKPDAVRRGLVGEIIARYERKGLRIRAMQLRHVDADLAAKHYAEHVDAPYYPAVEAFITCGPVVALALEGENAITIVRAMHGATDPSEARPGTVRGDYSLSTRMNLVHASDSPKSAQRELALWFGQDL</sequence>
<dbReference type="GO" id="GO:0005737">
    <property type="term" value="C:cytoplasm"/>
    <property type="evidence" value="ECO:0007669"/>
    <property type="project" value="UniProtKB-SubCell"/>
</dbReference>
<feature type="binding site" evidence="12">
    <location>
        <position position="135"/>
    </location>
    <ligand>
        <name>ATP</name>
        <dbReference type="ChEBI" id="CHEBI:30616"/>
    </ligand>
</feature>
<keyword evidence="10 12" id="KW-0460">Magnesium</keyword>
<evidence type="ECO:0000256" key="1">
    <source>
        <dbReference type="ARBA" id="ARBA00001946"/>
    </source>
</evidence>
<evidence type="ECO:0000256" key="16">
    <source>
        <dbReference type="SAM" id="MobiDB-lite"/>
    </source>
</evidence>
<dbReference type="InterPro" id="IPR001564">
    <property type="entry name" value="Nucleoside_diP_kinase"/>
</dbReference>